<organism evidence="5">
    <name type="scientific">Homalodisca liturata</name>
    <dbReference type="NCBI Taxonomy" id="320908"/>
    <lineage>
        <taxon>Eukaryota</taxon>
        <taxon>Metazoa</taxon>
        <taxon>Ecdysozoa</taxon>
        <taxon>Arthropoda</taxon>
        <taxon>Hexapoda</taxon>
        <taxon>Insecta</taxon>
        <taxon>Pterygota</taxon>
        <taxon>Neoptera</taxon>
        <taxon>Paraneoptera</taxon>
        <taxon>Hemiptera</taxon>
        <taxon>Auchenorrhyncha</taxon>
        <taxon>Membracoidea</taxon>
        <taxon>Cicadellidae</taxon>
        <taxon>Cicadellinae</taxon>
        <taxon>Proconiini</taxon>
        <taxon>Homalodisca</taxon>
    </lineage>
</organism>
<evidence type="ECO:0000256" key="3">
    <source>
        <dbReference type="PROSITE-ProRule" id="PRU00023"/>
    </source>
</evidence>
<accession>A0A1B6JYP5</accession>
<feature type="repeat" description="ANK" evidence="3">
    <location>
        <begin position="23"/>
        <end position="55"/>
    </location>
</feature>
<evidence type="ECO:0000313" key="4">
    <source>
        <dbReference type="EMBL" id="JAS77888.1"/>
    </source>
</evidence>
<protein>
    <submittedName>
        <fullName evidence="5">Uncharacterized protein</fullName>
    </submittedName>
</protein>
<dbReference type="Pfam" id="PF12796">
    <property type="entry name" value="Ank_2"/>
    <property type="match status" value="1"/>
</dbReference>
<evidence type="ECO:0000256" key="1">
    <source>
        <dbReference type="ARBA" id="ARBA00022737"/>
    </source>
</evidence>
<gene>
    <name evidence="4" type="ORF">g.32300</name>
    <name evidence="5" type="ORF">g.32301</name>
</gene>
<reference evidence="5" key="1">
    <citation type="submission" date="2015-11" db="EMBL/GenBank/DDBJ databases">
        <title>De novo transcriptome assembly of four potential Pierce s Disease insect vectors from Arizona vineyards.</title>
        <authorList>
            <person name="Tassone E.E."/>
        </authorList>
    </citation>
    <scope>NUCLEOTIDE SEQUENCE</scope>
</reference>
<dbReference type="EMBL" id="GECU01003375">
    <property type="protein sequence ID" value="JAT04332.1"/>
    <property type="molecule type" value="Transcribed_RNA"/>
</dbReference>
<proteinExistence type="predicted"/>
<name>A0A1B6JYP5_9HEMI</name>
<feature type="repeat" description="ANK" evidence="3">
    <location>
        <begin position="90"/>
        <end position="122"/>
    </location>
</feature>
<dbReference type="PROSITE" id="PS50088">
    <property type="entry name" value="ANK_REPEAT"/>
    <property type="match status" value="3"/>
</dbReference>
<evidence type="ECO:0000256" key="2">
    <source>
        <dbReference type="ARBA" id="ARBA00023043"/>
    </source>
</evidence>
<evidence type="ECO:0000313" key="5">
    <source>
        <dbReference type="EMBL" id="JAT04332.1"/>
    </source>
</evidence>
<feature type="repeat" description="ANK" evidence="3">
    <location>
        <begin position="56"/>
        <end position="89"/>
    </location>
</feature>
<dbReference type="InterPro" id="IPR036770">
    <property type="entry name" value="Ankyrin_rpt-contain_sf"/>
</dbReference>
<dbReference type="AlphaFoldDB" id="A0A1B6JYP5"/>
<dbReference type="Gene3D" id="1.25.40.20">
    <property type="entry name" value="Ankyrin repeat-containing domain"/>
    <property type="match status" value="1"/>
</dbReference>
<keyword evidence="1" id="KW-0677">Repeat</keyword>
<dbReference type="EMBL" id="GECU01029818">
    <property type="protein sequence ID" value="JAS77888.1"/>
    <property type="molecule type" value="Transcribed_RNA"/>
</dbReference>
<dbReference type="SUPFAM" id="SSF48403">
    <property type="entry name" value="Ankyrin repeat"/>
    <property type="match status" value="1"/>
</dbReference>
<dbReference type="SMART" id="SM00248">
    <property type="entry name" value="ANK"/>
    <property type="match status" value="3"/>
</dbReference>
<dbReference type="PANTHER" id="PTHR24171">
    <property type="entry name" value="ANKYRIN REPEAT DOMAIN-CONTAINING PROTEIN 39-RELATED"/>
    <property type="match status" value="1"/>
</dbReference>
<dbReference type="InterPro" id="IPR002110">
    <property type="entry name" value="Ankyrin_rpt"/>
</dbReference>
<dbReference type="PROSITE" id="PS50297">
    <property type="entry name" value="ANK_REP_REGION"/>
    <property type="match status" value="1"/>
</dbReference>
<keyword evidence="2 3" id="KW-0040">ANK repeat</keyword>
<sequence length="347" mass="39950">MECVNDEDYPWLDWTNSLDNRWRGYLPLHFGIGIMDVDAITNLVARGADVNEPSIIGNTALHISVKRDCASSITKFLIANNGNIESKNKYGLTPLHEAVRYFSLPNTRILLRHNANVKVEDEMGQTALDWAVHNLRRETLEEAPHLLVIARKIIEELLDWGTPHCPQLLLRAYPWYDSYTVEHAVTILSKHSLKRKCARLPYHSELLISERDLQRYKSKCLNELTRLKSVRVNSHSLYCIFSTCCTVYHVEDVKRIVWSSNILVDFPIYGSLLQATFTKNEKREELLSYGEQILSYLFLKIELYMPLLVVGKILDCINNEDLPATVTSLCKIINTPLPNLKYNIYTV</sequence>